<accession>D7EBZ6</accession>
<dbReference type="NCBIfam" id="TIGR04213">
    <property type="entry name" value="PGF_pre_PGF"/>
    <property type="match status" value="1"/>
</dbReference>
<gene>
    <name evidence="2" type="ordered locus">Metev_2306</name>
</gene>
<dbReference type="GeneID" id="9347963"/>
<protein>
    <submittedName>
        <fullName evidence="2">Uncharacterized protein</fullName>
    </submittedName>
</protein>
<evidence type="ECO:0000256" key="1">
    <source>
        <dbReference type="SAM" id="Phobius"/>
    </source>
</evidence>
<feature type="transmembrane region" description="Helical" evidence="1">
    <location>
        <begin position="323"/>
        <end position="347"/>
    </location>
</feature>
<evidence type="ECO:0000313" key="3">
    <source>
        <dbReference type="Proteomes" id="UP000000391"/>
    </source>
</evidence>
<keyword evidence="1" id="KW-0812">Transmembrane</keyword>
<dbReference type="AlphaFoldDB" id="D7EBZ6"/>
<dbReference type="EMBL" id="CP002070">
    <property type="protein sequence ID" value="ADI75118.1"/>
    <property type="molecule type" value="Genomic_DNA"/>
</dbReference>
<reference evidence="2 3" key="1">
    <citation type="submission" date="2010-06" db="EMBL/GenBank/DDBJ databases">
        <title>Complete sequence plasmid of Methanohalobium evestigatum Z-7303.</title>
        <authorList>
            <consortium name="US DOE Joint Genome Institute"/>
            <person name="Lucas S."/>
            <person name="Copeland A."/>
            <person name="Lapidus A."/>
            <person name="Cheng J.-F."/>
            <person name="Bruce D."/>
            <person name="Goodwin L."/>
            <person name="Pitluck S."/>
            <person name="Saunders E."/>
            <person name="Detter J.C."/>
            <person name="Han C."/>
            <person name="Tapia R."/>
            <person name="Land M."/>
            <person name="Hauser L."/>
            <person name="Kyrpides N."/>
            <person name="Mikhailova N."/>
            <person name="Sieprawska-Lupa M."/>
            <person name="Whitman W.B."/>
            <person name="Anderson I."/>
            <person name="Woyke T."/>
        </authorList>
    </citation>
    <scope>NUCLEOTIDE SEQUENCE [LARGE SCALE GENOMIC DNA]</scope>
    <source>
        <strain evidence="3">ATCC BAA-1072 / DSM 3721 / NBRC 107634 / OCM 161 / Z-7303</strain>
        <plasmid evidence="3">Plasmid pMETEV01</plasmid>
    </source>
</reference>
<dbReference type="HOGENOM" id="CLU_479532_0_0_2"/>
<organism evidence="2 3">
    <name type="scientific">Methanohalobium evestigatum (strain ATCC BAA-1072 / DSM 3721 / NBRC 107634 / OCM 161 / Z-7303)</name>
    <dbReference type="NCBI Taxonomy" id="644295"/>
    <lineage>
        <taxon>Archaea</taxon>
        <taxon>Methanobacteriati</taxon>
        <taxon>Methanobacteriota</taxon>
        <taxon>Stenosarchaea group</taxon>
        <taxon>Methanomicrobia</taxon>
        <taxon>Methanosarcinales</taxon>
        <taxon>Methanosarcinaceae</taxon>
        <taxon>Methanohalobium</taxon>
    </lineage>
</organism>
<dbReference type="KEGG" id="mev:Metev_2306"/>
<name>D7EBZ6_METEZ</name>
<keyword evidence="2" id="KW-0614">Plasmid</keyword>
<dbReference type="OrthoDB" id="103676at2157"/>
<keyword evidence="1" id="KW-0472">Membrane</keyword>
<keyword evidence="3" id="KW-1185">Reference proteome</keyword>
<dbReference type="RefSeq" id="WP_013195683.1">
    <property type="nucleotide sequence ID" value="NC_014254.1"/>
</dbReference>
<proteinExistence type="predicted"/>
<evidence type="ECO:0000313" key="2">
    <source>
        <dbReference type="EMBL" id="ADI75118.1"/>
    </source>
</evidence>
<sequence length="568" mass="65757">MDTIEIFDSEGFRYDSTKNITSKNEYISNLFYKSIILEIDLTEKPQLIYYFKAKTSPVVRYEQYYAVFYTDSVDNIFQKFVNKFKSFVEIELGLITHNEIDDLMENLKYEYYQYLRKDITSKNSYRFDDPQDVLAILSSFNWNSLKVFNKNSLIFGTNNFKTSFNFLKPIVESGKFYGKTAIGYEEPFNPEDYNIYIVQNSRFSGFKPLYETSRLLEESQGKLYGKTIEAHLNSTKENLKNVNHLVNKSNDAEVKNEYFKEMLNVITLSVNQLQTSGYNIEQIRANLDKRLPNLFSPVSAEPNFINRKSTKSSKKKGAFEKNVIPYSVGIVIIIGLLVSVLCFLVPFDICNPLNPFNDEFKSPEPQNNVLINESFSVDFNSGQEFYKELKNTEVITGLTLTPDKNSDGVVILVEELNGNLQHSELVDGKAPDQVYRNFNIWISKGNHNIESENYIKSGKIKFKVSNDWIKDNNINKNDINLYRWDETHWSILKTNHINEKNGNHQYESEITTFSAFSISGLINDTVTEDTSMETNDTSELSTNNLTNDTEKIINHFVSSIFCVPFYKF</sequence>
<dbReference type="InterPro" id="IPR026453">
    <property type="entry name" value="PGF_pre_PGF"/>
</dbReference>
<geneLocation type="plasmid" evidence="2 3">
    <name>pMETEV01</name>
</geneLocation>
<dbReference type="Proteomes" id="UP000000391">
    <property type="component" value="Plasmid pMETEV01"/>
</dbReference>
<keyword evidence="1" id="KW-1133">Transmembrane helix</keyword>